<evidence type="ECO:0000313" key="2">
    <source>
        <dbReference type="EMBL" id="EDK38729.2"/>
    </source>
</evidence>
<dbReference type="FunCoup" id="A5DHS6">
    <property type="interactions" value="86"/>
</dbReference>
<proteinExistence type="predicted"/>
<gene>
    <name evidence="2" type="ORF">PGUG_02827</name>
</gene>
<dbReference type="SUPFAM" id="SSF56300">
    <property type="entry name" value="Metallo-dependent phosphatases"/>
    <property type="match status" value="1"/>
</dbReference>
<dbReference type="PANTHER" id="PTHR32440">
    <property type="entry name" value="PHOSPHATASE DCR2-RELATED-RELATED"/>
    <property type="match status" value="1"/>
</dbReference>
<dbReference type="GO" id="GO:0004721">
    <property type="term" value="F:phosphoprotein phosphatase activity"/>
    <property type="evidence" value="ECO:0007669"/>
    <property type="project" value="TreeGrafter"/>
</dbReference>
<dbReference type="OMA" id="NIGYHEC"/>
<accession>A5DHS6</accession>
<dbReference type="HOGENOM" id="CLU_023934_0_0_1"/>
<dbReference type="GeneID" id="5126863"/>
<dbReference type="EMBL" id="CH408157">
    <property type="protein sequence ID" value="EDK38729.2"/>
    <property type="molecule type" value="Genomic_DNA"/>
</dbReference>
<reference evidence="2 3" key="1">
    <citation type="journal article" date="2009" name="Nature">
        <title>Evolution of pathogenicity and sexual reproduction in eight Candida genomes.</title>
        <authorList>
            <person name="Butler G."/>
            <person name="Rasmussen M.D."/>
            <person name="Lin M.F."/>
            <person name="Santos M.A."/>
            <person name="Sakthikumar S."/>
            <person name="Munro C.A."/>
            <person name="Rheinbay E."/>
            <person name="Grabherr M."/>
            <person name="Forche A."/>
            <person name="Reedy J.L."/>
            <person name="Agrafioti I."/>
            <person name="Arnaud M.B."/>
            <person name="Bates S."/>
            <person name="Brown A.J."/>
            <person name="Brunke S."/>
            <person name="Costanzo M.C."/>
            <person name="Fitzpatrick D.A."/>
            <person name="de Groot P.W."/>
            <person name="Harris D."/>
            <person name="Hoyer L.L."/>
            <person name="Hube B."/>
            <person name="Klis F.M."/>
            <person name="Kodira C."/>
            <person name="Lennard N."/>
            <person name="Logue M.E."/>
            <person name="Martin R."/>
            <person name="Neiman A.M."/>
            <person name="Nikolaou E."/>
            <person name="Quail M.A."/>
            <person name="Quinn J."/>
            <person name="Santos M.C."/>
            <person name="Schmitzberger F.F."/>
            <person name="Sherlock G."/>
            <person name="Shah P."/>
            <person name="Silverstein K.A."/>
            <person name="Skrzypek M.S."/>
            <person name="Soll D."/>
            <person name="Staggs R."/>
            <person name="Stansfield I."/>
            <person name="Stumpf M.P."/>
            <person name="Sudbery P.E."/>
            <person name="Srikantha T."/>
            <person name="Zeng Q."/>
            <person name="Berman J."/>
            <person name="Berriman M."/>
            <person name="Heitman J."/>
            <person name="Gow N.A."/>
            <person name="Lorenz M.C."/>
            <person name="Birren B.W."/>
            <person name="Kellis M."/>
            <person name="Cuomo C.A."/>
        </authorList>
    </citation>
    <scope>NUCLEOTIDE SEQUENCE [LARGE SCALE GENOMIC DNA]</scope>
    <source>
        <strain evidence="3">ATCC 6260 / CBS 566 / DSM 6381 / JCM 1539 / NBRC 10279 / NRRL Y-324</strain>
    </source>
</reference>
<dbReference type="AlphaFoldDB" id="A5DHS6"/>
<dbReference type="InParanoid" id="A5DHS6"/>
<organism evidence="2 3">
    <name type="scientific">Meyerozyma guilliermondii (strain ATCC 6260 / CBS 566 / DSM 6381 / JCM 1539 / NBRC 10279 / NRRL Y-324)</name>
    <name type="common">Yeast</name>
    <name type="synonym">Candida guilliermondii</name>
    <dbReference type="NCBI Taxonomy" id="294746"/>
    <lineage>
        <taxon>Eukaryota</taxon>
        <taxon>Fungi</taxon>
        <taxon>Dikarya</taxon>
        <taxon>Ascomycota</taxon>
        <taxon>Saccharomycotina</taxon>
        <taxon>Pichiomycetes</taxon>
        <taxon>Debaryomycetaceae</taxon>
        <taxon>Meyerozyma</taxon>
    </lineage>
</organism>
<dbReference type="VEuPathDB" id="FungiDB:PGUG_02827"/>
<dbReference type="RefSeq" id="XP_001485098.2">
    <property type="nucleotide sequence ID" value="XM_001485048.1"/>
</dbReference>
<dbReference type="OrthoDB" id="783096at2759"/>
<dbReference type="Gene3D" id="3.60.21.10">
    <property type="match status" value="1"/>
</dbReference>
<protein>
    <recommendedName>
        <fullName evidence="1">Calcineurin-like phosphoesterase domain-containing protein</fullName>
    </recommendedName>
</protein>
<dbReference type="GO" id="GO:0005737">
    <property type="term" value="C:cytoplasm"/>
    <property type="evidence" value="ECO:0007669"/>
    <property type="project" value="TreeGrafter"/>
</dbReference>
<evidence type="ECO:0000259" key="1">
    <source>
        <dbReference type="Pfam" id="PF00149"/>
    </source>
</evidence>
<dbReference type="CDD" id="cd07383">
    <property type="entry name" value="MPP_Dcr2"/>
    <property type="match status" value="1"/>
</dbReference>
<name>A5DHS6_PICGU</name>
<feature type="domain" description="Calcineurin-like phosphoesterase" evidence="1">
    <location>
        <begin position="223"/>
        <end position="460"/>
    </location>
</feature>
<dbReference type="eggNOG" id="KOG1432">
    <property type="taxonomic scope" value="Eukaryota"/>
</dbReference>
<dbReference type="InterPro" id="IPR029052">
    <property type="entry name" value="Metallo-depent_PP-like"/>
</dbReference>
<dbReference type="KEGG" id="pgu:PGUG_02827"/>
<sequence length="539" mass="61189">MQLMRYFRSRKFVSASISLIVFVWILSLTVARENSTIHHEIFPTMTDSISKVVTGLSVKFCLKPFACIAPAGAKLIPLDPHASIFSPGRYFLVVNTSNFNDAQEAVTDVMLVPRGTVPDDSKKWHQSYSFGSKVLWYQTDVVTDEKKFVCDIDVLFGDKDMVDSRPYWQFQPEPVPLPWTTEVQGHFSLLKLSKLEQNSVVSESDLFNQLKYGGIILAHQPKFKIMQLSDLHFGQDTGACNLKNGPCQSDSRTVAFIANSIVAEQPNLIVITGDMIDSKRTKHWKSAILKALAPVLHSKIPFVFTFGDSDVDTLSEKRSVVQFISSLPNCYNVLPNLDNIHGLTNYNLRVHRSSSPQAPPTNINTDHPDMLVSLLDSERNKIDSTQINLLYRMNTIYSSPTMFKLLFFHFPLPNFRPTGKFKLVGSYNEKHVLTTATDNKFRDDIVDCGYHVVSVGHEHENDACVLNEKRDPNNPDRSLNEIWLCYNSVTGDSGLTALDTSYDRKMRIFETDFIKKTLISWKRSELMQAAFDHQMIRQL</sequence>
<dbReference type="PANTHER" id="PTHR32440:SF0">
    <property type="entry name" value="PHOSPHATASE DCR2-RELATED"/>
    <property type="match status" value="1"/>
</dbReference>
<dbReference type="Pfam" id="PF00149">
    <property type="entry name" value="Metallophos"/>
    <property type="match status" value="1"/>
</dbReference>
<keyword evidence="3" id="KW-1185">Reference proteome</keyword>
<dbReference type="Proteomes" id="UP000001997">
    <property type="component" value="Unassembled WGS sequence"/>
</dbReference>
<dbReference type="STRING" id="294746.A5DHS6"/>
<dbReference type="InterPro" id="IPR004843">
    <property type="entry name" value="Calcineurin-like_PHP"/>
</dbReference>
<evidence type="ECO:0000313" key="3">
    <source>
        <dbReference type="Proteomes" id="UP000001997"/>
    </source>
</evidence>